<keyword evidence="2" id="KW-1185">Reference proteome</keyword>
<dbReference type="EMBL" id="CAQQ02023998">
    <property type="status" value="NOT_ANNOTATED_CDS"/>
    <property type="molecule type" value="Genomic_DNA"/>
</dbReference>
<name>T1GN33_MEGSC</name>
<accession>T1GN33</accession>
<dbReference type="AlphaFoldDB" id="T1GN33"/>
<protein>
    <submittedName>
        <fullName evidence="1">Uncharacterized protein</fullName>
    </submittedName>
</protein>
<dbReference type="Proteomes" id="UP000015102">
    <property type="component" value="Unassembled WGS sequence"/>
</dbReference>
<dbReference type="HOGENOM" id="CLU_2530063_0_0_1"/>
<reference evidence="1" key="2">
    <citation type="submission" date="2015-06" db="UniProtKB">
        <authorList>
            <consortium name="EnsemblMetazoa"/>
        </authorList>
    </citation>
    <scope>IDENTIFICATION</scope>
</reference>
<proteinExistence type="predicted"/>
<sequence>MLLIKFGRSWKIFKKLNLKSIYTFCRKNTRGGFGPSYIENSEDSKANDAFKKIYESMIITKILITLPSNYSHFYCSTPKEERTL</sequence>
<dbReference type="EnsemblMetazoa" id="MESCA004972-RA">
    <property type="protein sequence ID" value="MESCA004972-PA"/>
    <property type="gene ID" value="MESCA004972"/>
</dbReference>
<organism evidence="1 2">
    <name type="scientific">Megaselia scalaris</name>
    <name type="common">Humpbacked fly</name>
    <name type="synonym">Phora scalaris</name>
    <dbReference type="NCBI Taxonomy" id="36166"/>
    <lineage>
        <taxon>Eukaryota</taxon>
        <taxon>Metazoa</taxon>
        <taxon>Ecdysozoa</taxon>
        <taxon>Arthropoda</taxon>
        <taxon>Hexapoda</taxon>
        <taxon>Insecta</taxon>
        <taxon>Pterygota</taxon>
        <taxon>Neoptera</taxon>
        <taxon>Endopterygota</taxon>
        <taxon>Diptera</taxon>
        <taxon>Brachycera</taxon>
        <taxon>Muscomorpha</taxon>
        <taxon>Platypezoidea</taxon>
        <taxon>Phoridae</taxon>
        <taxon>Megaseliini</taxon>
        <taxon>Megaselia</taxon>
    </lineage>
</organism>
<reference evidence="2" key="1">
    <citation type="submission" date="2013-02" db="EMBL/GenBank/DDBJ databases">
        <authorList>
            <person name="Hughes D."/>
        </authorList>
    </citation>
    <scope>NUCLEOTIDE SEQUENCE</scope>
    <source>
        <strain>Durham</strain>
        <strain evidence="2">NC isolate 2 -- Noor lab</strain>
    </source>
</reference>
<evidence type="ECO:0000313" key="2">
    <source>
        <dbReference type="Proteomes" id="UP000015102"/>
    </source>
</evidence>
<evidence type="ECO:0000313" key="1">
    <source>
        <dbReference type="EnsemblMetazoa" id="MESCA004972-PA"/>
    </source>
</evidence>